<accession>A0A4U0X3I1</accession>
<evidence type="ECO:0000256" key="1">
    <source>
        <dbReference type="SAM" id="MobiDB-lite"/>
    </source>
</evidence>
<gene>
    <name evidence="2" type="ORF">B0A49_07423</name>
</gene>
<feature type="region of interest" description="Disordered" evidence="1">
    <location>
        <begin position="214"/>
        <end position="246"/>
    </location>
</feature>
<feature type="region of interest" description="Disordered" evidence="1">
    <location>
        <begin position="440"/>
        <end position="529"/>
    </location>
</feature>
<proteinExistence type="predicted"/>
<feature type="compositionally biased region" description="Polar residues" evidence="1">
    <location>
        <begin position="322"/>
        <end position="332"/>
    </location>
</feature>
<name>A0A4U0X3I1_9PEZI</name>
<feature type="compositionally biased region" description="Basic and acidic residues" evidence="1">
    <location>
        <begin position="511"/>
        <end position="529"/>
    </location>
</feature>
<protein>
    <submittedName>
        <fullName evidence="2">Uncharacterized protein</fullName>
    </submittedName>
</protein>
<evidence type="ECO:0000313" key="3">
    <source>
        <dbReference type="Proteomes" id="UP000308768"/>
    </source>
</evidence>
<feature type="region of interest" description="Disordered" evidence="1">
    <location>
        <begin position="313"/>
        <end position="346"/>
    </location>
</feature>
<comment type="caution">
    <text evidence="2">The sequence shown here is derived from an EMBL/GenBank/DDBJ whole genome shotgun (WGS) entry which is preliminary data.</text>
</comment>
<dbReference type="EMBL" id="NAJN01000692">
    <property type="protein sequence ID" value="TKA69836.1"/>
    <property type="molecule type" value="Genomic_DNA"/>
</dbReference>
<feature type="region of interest" description="Disordered" evidence="1">
    <location>
        <begin position="1"/>
        <end position="54"/>
    </location>
</feature>
<dbReference type="Proteomes" id="UP000308768">
    <property type="component" value="Unassembled WGS sequence"/>
</dbReference>
<evidence type="ECO:0000313" key="2">
    <source>
        <dbReference type="EMBL" id="TKA69836.1"/>
    </source>
</evidence>
<reference evidence="2 3" key="1">
    <citation type="submission" date="2017-03" db="EMBL/GenBank/DDBJ databases">
        <title>Genomes of endolithic fungi from Antarctica.</title>
        <authorList>
            <person name="Coleine C."/>
            <person name="Masonjones S."/>
            <person name="Stajich J.E."/>
        </authorList>
    </citation>
    <scope>NUCLEOTIDE SEQUENCE [LARGE SCALE GENOMIC DNA]</scope>
    <source>
        <strain evidence="2 3">CCFEE 5187</strain>
    </source>
</reference>
<sequence length="529" mass="59127">MSRNVRSSPLAPPVRHRPLRGSTDSPPREVHPGSVQHLAFEPYRPPHEDSYEEDPYTDSKVLFLDDNGDEQSRLTVRYRETKWPQGTRLTDHKIHWVYIRFSGIERHRYAPYAFRRDGRPFKEYKWVEEHGLEACTWQQHRSCPKHRLVLPEEHVADVPVEDVPIDNVTVAIPPRHGFTAINAPPRLPTSPVRDCTEDPMDVGTAIIESLLLQERGRSSPSSPSSSPSPPSSSSSSSSNPVKSERADQTVASLLSFIPEPLGSTTCDVGIQDRSSFEMSIQQNERIRALEQRLIAQEALERSLRAREVVVRRCQRPTAEDVTPSSNRQSPQATPAVPGAPPERHTTRDAVAEQITPPPDPSEQHDARSSVAEQFASMFALLAPALSQHMLAQASSAAPPAQPGKHCHRRKPWVERARPTKSGARPVAMITTCIRFDENGHQWKSTTQAPSASRSTYREVPVSQTKPVSGVFVSGRPEAESHSGPQQKRFATVRAKARPNTTSSSNQKGKRRFDDDEAHRPGNAKEWKRS</sequence>
<keyword evidence="3" id="KW-1185">Reference proteome</keyword>
<feature type="compositionally biased region" description="Polar residues" evidence="1">
    <location>
        <begin position="441"/>
        <end position="454"/>
    </location>
</feature>
<feature type="region of interest" description="Disordered" evidence="1">
    <location>
        <begin position="392"/>
        <end position="422"/>
    </location>
</feature>
<organism evidence="2 3">
    <name type="scientific">Cryomyces minteri</name>
    <dbReference type="NCBI Taxonomy" id="331657"/>
    <lineage>
        <taxon>Eukaryota</taxon>
        <taxon>Fungi</taxon>
        <taxon>Dikarya</taxon>
        <taxon>Ascomycota</taxon>
        <taxon>Pezizomycotina</taxon>
        <taxon>Dothideomycetes</taxon>
        <taxon>Dothideomycetes incertae sedis</taxon>
        <taxon>Cryomyces</taxon>
    </lineage>
</organism>
<dbReference type="AlphaFoldDB" id="A0A4U0X3I1"/>
<feature type="compositionally biased region" description="Low complexity" evidence="1">
    <location>
        <begin position="218"/>
        <end position="238"/>
    </location>
</feature>